<proteinExistence type="predicted"/>
<sequence length="93" mass="10885">MRILIKEKDKRAIKIVFPNFIINVGLRIAMRCMKVEINEANTNRSKEKVYFGLNQFQGLDKKIFKQALKELKKYKGLEIVNVESKDEKVSIVI</sequence>
<keyword evidence="2" id="KW-1185">Reference proteome</keyword>
<dbReference type="EMBL" id="BROD01000001">
    <property type="protein sequence ID" value="GKX68904.1"/>
    <property type="molecule type" value="Genomic_DNA"/>
</dbReference>
<dbReference type="Proteomes" id="UP001058074">
    <property type="component" value="Unassembled WGS sequence"/>
</dbReference>
<evidence type="ECO:0000313" key="1">
    <source>
        <dbReference type="EMBL" id="GKX68904.1"/>
    </source>
</evidence>
<evidence type="ECO:0000313" key="2">
    <source>
        <dbReference type="Proteomes" id="UP001058074"/>
    </source>
</evidence>
<name>A0ACB5RIJ4_9CLOT</name>
<reference evidence="1" key="1">
    <citation type="journal article" date="2025" name="Int. J. Syst. Evol. Microbiol.">
        <title>Inconstantimicrobium mannanitabidum sp. nov., a novel member of the family Clostridiaceae isolated from anoxic soil under the treatment of reductive soil disinfestation.</title>
        <authorList>
            <person name="Ueki A."/>
            <person name="Tonouchi A."/>
            <person name="Honma S."/>
            <person name="Kaku N."/>
            <person name="Ueki K."/>
        </authorList>
    </citation>
    <scope>NUCLEOTIDE SEQUENCE</scope>
    <source>
        <strain evidence="1">TW13</strain>
    </source>
</reference>
<comment type="caution">
    <text evidence="1">The sequence shown here is derived from an EMBL/GenBank/DDBJ whole genome shotgun (WGS) entry which is preliminary data.</text>
</comment>
<gene>
    <name evidence="1" type="ORF">rsdtw13_41620</name>
</gene>
<accession>A0ACB5RIJ4</accession>
<protein>
    <submittedName>
        <fullName evidence="1">Uncharacterized protein</fullName>
    </submittedName>
</protein>
<organism evidence="1 2">
    <name type="scientific">Inconstantimicrobium mannanitabidum</name>
    <dbReference type="NCBI Taxonomy" id="1604901"/>
    <lineage>
        <taxon>Bacteria</taxon>
        <taxon>Bacillati</taxon>
        <taxon>Bacillota</taxon>
        <taxon>Clostridia</taxon>
        <taxon>Eubacteriales</taxon>
        <taxon>Clostridiaceae</taxon>
        <taxon>Inconstantimicrobium</taxon>
    </lineage>
</organism>